<dbReference type="AlphaFoldDB" id="A0A0V1I8H3"/>
<dbReference type="EMBL" id="JYDP01000001">
    <property type="protein sequence ID" value="KRZ19134.1"/>
    <property type="molecule type" value="Genomic_DNA"/>
</dbReference>
<organism evidence="1 2">
    <name type="scientific">Trichinella zimbabwensis</name>
    <dbReference type="NCBI Taxonomy" id="268475"/>
    <lineage>
        <taxon>Eukaryota</taxon>
        <taxon>Metazoa</taxon>
        <taxon>Ecdysozoa</taxon>
        <taxon>Nematoda</taxon>
        <taxon>Enoplea</taxon>
        <taxon>Dorylaimia</taxon>
        <taxon>Trichinellida</taxon>
        <taxon>Trichinellidae</taxon>
        <taxon>Trichinella</taxon>
    </lineage>
</organism>
<evidence type="ECO:0000313" key="1">
    <source>
        <dbReference type="EMBL" id="KRZ19134.1"/>
    </source>
</evidence>
<name>A0A0V1I8H3_9BILA</name>
<protein>
    <submittedName>
        <fullName evidence="1">Uncharacterized protein</fullName>
    </submittedName>
</protein>
<dbReference type="OrthoDB" id="10534675at2759"/>
<reference evidence="1 2" key="1">
    <citation type="submission" date="2015-01" db="EMBL/GenBank/DDBJ databases">
        <title>Evolution of Trichinella species and genotypes.</title>
        <authorList>
            <person name="Korhonen P.K."/>
            <person name="Edoardo P."/>
            <person name="Giuseppe L.R."/>
            <person name="Gasser R.B."/>
        </authorList>
    </citation>
    <scope>NUCLEOTIDE SEQUENCE [LARGE SCALE GENOMIC DNA]</scope>
    <source>
        <strain evidence="1">ISS1029</strain>
    </source>
</reference>
<keyword evidence="2" id="KW-1185">Reference proteome</keyword>
<dbReference type="Proteomes" id="UP000055024">
    <property type="component" value="Unassembled WGS sequence"/>
</dbReference>
<gene>
    <name evidence="1" type="ORF">T11_9736</name>
</gene>
<accession>A0A0V1I8H3</accession>
<comment type="caution">
    <text evidence="1">The sequence shown here is derived from an EMBL/GenBank/DDBJ whole genome shotgun (WGS) entry which is preliminary data.</text>
</comment>
<proteinExistence type="predicted"/>
<sequence>MTLLHYEADHDNGFHAISDDLDQFRELLQEVLSVKEQLNTVTVHLRPLNLLSKSFSCIVQQSFMITAFDYVDLITRLGKSTSASLWHTQRQLVLIIDCIGRSKNAVQQLQRIPGDIKNVDVQLEIMKVSFSTGEYLVEMTAQLHRTVNSTEQLHEDFE</sequence>
<evidence type="ECO:0000313" key="2">
    <source>
        <dbReference type="Proteomes" id="UP000055024"/>
    </source>
</evidence>